<dbReference type="GO" id="GO:0005739">
    <property type="term" value="C:mitochondrion"/>
    <property type="evidence" value="ECO:0007669"/>
    <property type="project" value="TreeGrafter"/>
</dbReference>
<comment type="catalytic activity">
    <reaction evidence="1">
        <text>Endonucleolytic cleavage of RNA, removing extra 3' nucleotides from tRNA precursor, generating 3' termini of tRNAs. A 3'-hydroxy group is left at the tRNA terminus and a 5'-phosphoryl group is left at the trailer molecule.</text>
        <dbReference type="EC" id="3.1.26.11"/>
    </reaction>
</comment>
<keyword evidence="5" id="KW-0819">tRNA processing</keyword>
<evidence type="ECO:0000313" key="12">
    <source>
        <dbReference type="EMBL" id="KAG9390394.1"/>
    </source>
</evidence>
<evidence type="ECO:0000256" key="6">
    <source>
        <dbReference type="ARBA" id="ARBA00022722"/>
    </source>
</evidence>
<dbReference type="InterPro" id="IPR036866">
    <property type="entry name" value="RibonucZ/Hydroxyglut_hydro"/>
</dbReference>
<evidence type="ECO:0000256" key="5">
    <source>
        <dbReference type="ARBA" id="ARBA00022694"/>
    </source>
</evidence>
<evidence type="ECO:0000256" key="3">
    <source>
        <dbReference type="ARBA" id="ARBA00007823"/>
    </source>
</evidence>
<dbReference type="SUPFAM" id="SSF56281">
    <property type="entry name" value="Metallo-hydrolase/oxidoreductase"/>
    <property type="match status" value="2"/>
</dbReference>
<dbReference type="PANTHER" id="PTHR12553">
    <property type="entry name" value="ZINC PHOSPHODIESTERASE ELAC PROTEIN 2"/>
    <property type="match status" value="1"/>
</dbReference>
<dbReference type="PANTHER" id="PTHR12553:SF49">
    <property type="entry name" value="ZINC PHOSPHODIESTERASE ELAC PROTEIN 2"/>
    <property type="match status" value="1"/>
</dbReference>
<protein>
    <recommendedName>
        <fullName evidence="4">ribonuclease Z</fullName>
        <ecNumber evidence="4">3.1.26.11</ecNumber>
    </recommendedName>
</protein>
<evidence type="ECO:0000256" key="2">
    <source>
        <dbReference type="ARBA" id="ARBA00001947"/>
    </source>
</evidence>
<proteinExistence type="inferred from homology"/>
<reference evidence="12" key="1">
    <citation type="submission" date="2021-05" db="EMBL/GenBank/DDBJ databases">
        <title>A free-living protist that lacks canonical eukaryotic 1 DNA replication and segregation systems.</title>
        <authorList>
            <person name="Salas-Leiva D.E."/>
            <person name="Tromer E.C."/>
            <person name="Curtis B.A."/>
            <person name="Jerlstrom-Hultqvist J."/>
            <person name="Kolisko M."/>
            <person name="Yi Z."/>
            <person name="Salas-Leiva J.S."/>
            <person name="Gallot-Lavallee L."/>
            <person name="Kops G.J.P.L."/>
            <person name="Archibald J.M."/>
            <person name="Simpson A.G.B."/>
            <person name="Roger A.J."/>
        </authorList>
    </citation>
    <scope>NUCLEOTIDE SEQUENCE</scope>
    <source>
        <strain evidence="12">BICM</strain>
    </source>
</reference>
<dbReference type="InterPro" id="IPR001279">
    <property type="entry name" value="Metallo-B-lactamas"/>
</dbReference>
<dbReference type="Proteomes" id="UP000717585">
    <property type="component" value="Unassembled WGS sequence"/>
</dbReference>
<dbReference type="InterPro" id="IPR047151">
    <property type="entry name" value="RNZ2-like"/>
</dbReference>
<dbReference type="GO" id="GO:0046872">
    <property type="term" value="F:metal ion binding"/>
    <property type="evidence" value="ECO:0007669"/>
    <property type="project" value="UniProtKB-KW"/>
</dbReference>
<keyword evidence="7" id="KW-0479">Metal-binding</keyword>
<dbReference type="GO" id="GO:1990180">
    <property type="term" value="P:mitochondrial tRNA 3'-end processing"/>
    <property type="evidence" value="ECO:0007669"/>
    <property type="project" value="TreeGrafter"/>
</dbReference>
<gene>
    <name evidence="12" type="ORF">J8273_7744</name>
</gene>
<dbReference type="AlphaFoldDB" id="A0A8J6AYJ8"/>
<evidence type="ECO:0000259" key="11">
    <source>
        <dbReference type="SMART" id="SM00849"/>
    </source>
</evidence>
<evidence type="ECO:0000256" key="9">
    <source>
        <dbReference type="ARBA" id="ARBA00022801"/>
    </source>
</evidence>
<evidence type="ECO:0000313" key="13">
    <source>
        <dbReference type="Proteomes" id="UP000717585"/>
    </source>
</evidence>
<organism evidence="12 13">
    <name type="scientific">Carpediemonas membranifera</name>
    <dbReference type="NCBI Taxonomy" id="201153"/>
    <lineage>
        <taxon>Eukaryota</taxon>
        <taxon>Metamonada</taxon>
        <taxon>Carpediemonas-like organisms</taxon>
        <taxon>Carpediemonas</taxon>
    </lineage>
</organism>
<feature type="domain" description="Metallo-beta-lactamase" evidence="11">
    <location>
        <begin position="359"/>
        <end position="552"/>
    </location>
</feature>
<evidence type="ECO:0000256" key="8">
    <source>
        <dbReference type="ARBA" id="ARBA00022759"/>
    </source>
</evidence>
<evidence type="ECO:0000256" key="1">
    <source>
        <dbReference type="ARBA" id="ARBA00000402"/>
    </source>
</evidence>
<keyword evidence="8" id="KW-0255">Endonuclease</keyword>
<dbReference type="OrthoDB" id="527344at2759"/>
<dbReference type="EMBL" id="JAHDYR010000064">
    <property type="protein sequence ID" value="KAG9390394.1"/>
    <property type="molecule type" value="Genomic_DNA"/>
</dbReference>
<comment type="caution">
    <text evidence="12">The sequence shown here is derived from an EMBL/GenBank/DDBJ whole genome shotgun (WGS) entry which is preliminary data.</text>
</comment>
<dbReference type="Gene3D" id="3.60.15.10">
    <property type="entry name" value="Ribonuclease Z/Hydroxyacylglutathione hydrolase-like"/>
    <property type="match status" value="2"/>
</dbReference>
<comment type="cofactor">
    <cofactor evidence="2">
        <name>Zn(2+)</name>
        <dbReference type="ChEBI" id="CHEBI:29105"/>
    </cofactor>
</comment>
<evidence type="ECO:0000256" key="7">
    <source>
        <dbReference type="ARBA" id="ARBA00022723"/>
    </source>
</evidence>
<dbReference type="EC" id="3.1.26.11" evidence="4"/>
<evidence type="ECO:0000256" key="4">
    <source>
        <dbReference type="ARBA" id="ARBA00012477"/>
    </source>
</evidence>
<comment type="similarity">
    <text evidence="3">Belongs to the RNase Z family.</text>
</comment>
<dbReference type="SMART" id="SM00849">
    <property type="entry name" value="Lactamase_B"/>
    <property type="match status" value="1"/>
</dbReference>
<dbReference type="GO" id="GO:0042781">
    <property type="term" value="F:3'-tRNA processing endoribonuclease activity"/>
    <property type="evidence" value="ECO:0007669"/>
    <property type="project" value="UniProtKB-EC"/>
</dbReference>
<keyword evidence="9" id="KW-0378">Hydrolase</keyword>
<sequence length="622" mass="67474">MSITKRAMRWSLMDISPSPGDDSFILYDEQDPAILINAPGSAQRTLLESGIRMRRLQAVILTDMTPTHVEGLPGALFTFHDTVTAHFPDRTLPVYTADTEDPRMTHINGIMQDMVVWRALEPRFVVDPVVMHYRTVGDTKLVCAEFPELPPKFDGLKAKSLGVKGILCRELAQGRSVVVNGTTVEPHQVLSDVRPGGVLVIALCKDKADPATIEAVAEYSPTVAVFSTDQPCPAPAIQGCECFMRWRYGGHPVGLRYPTVQAIKTYHSDRFLTPRLYLGAESISTIHTESIISMQNRTVTPAPSRVLSSEVIQEYATKRTLTLDRITPRSSLLQDGSQSGTPSVIFLGTSAMMPVAERNVTSILLRASGGSVLFDCGEGTWRQMLMASLGDEITRLQAVVITHSHADHTVGLTRLVYERTKAGATTPLFLACDNLVWSFFSSILGSTVTRVNTVGLCRSAGDFGLPDGIECLKTFPVPHIPDSSGIRVDLPDFSFAFSGDTPPTPTLIEACSGVNLLIHEATFPGGSADRDENTKLGLQAHSTAVEAVTAGKECGCQWVVLTHFSGRVSAHLTRGLLKDIGPKVIVAGDLLALPLDTAGLCELEKAMEPMDRVWATARAPKR</sequence>
<keyword evidence="10" id="KW-0862">Zinc</keyword>
<evidence type="ECO:0000256" key="10">
    <source>
        <dbReference type="ARBA" id="ARBA00022833"/>
    </source>
</evidence>
<dbReference type="Pfam" id="PF12706">
    <property type="entry name" value="Lactamase_B_2"/>
    <property type="match status" value="1"/>
</dbReference>
<keyword evidence="6" id="KW-0540">Nuclease</keyword>
<accession>A0A8J6AYJ8</accession>
<name>A0A8J6AYJ8_9EUKA</name>
<keyword evidence="13" id="KW-1185">Reference proteome</keyword>